<feature type="transmembrane region" description="Helical" evidence="1">
    <location>
        <begin position="147"/>
        <end position="166"/>
    </location>
</feature>
<dbReference type="AlphaFoldDB" id="A0A0R1H127"/>
<dbReference type="PATRIC" id="fig|1267003.4.peg.934"/>
<keyword evidence="3" id="KW-1185">Reference proteome</keyword>
<keyword evidence="1" id="KW-1133">Transmembrane helix</keyword>
<evidence type="ECO:0000313" key="2">
    <source>
        <dbReference type="EMBL" id="KRK36407.1"/>
    </source>
</evidence>
<reference evidence="2 3" key="1">
    <citation type="journal article" date="2015" name="Genome Announc.">
        <title>Expanding the biotechnology potential of lactobacilli through comparative genomics of 213 strains and associated genera.</title>
        <authorList>
            <person name="Sun Z."/>
            <person name="Harris H.M."/>
            <person name="McCann A."/>
            <person name="Guo C."/>
            <person name="Argimon S."/>
            <person name="Zhang W."/>
            <person name="Yang X."/>
            <person name="Jeffery I.B."/>
            <person name="Cooney J.C."/>
            <person name="Kagawa T.F."/>
            <person name="Liu W."/>
            <person name="Song Y."/>
            <person name="Salvetti E."/>
            <person name="Wrobel A."/>
            <person name="Rasinkangas P."/>
            <person name="Parkhill J."/>
            <person name="Rea M.C."/>
            <person name="O'Sullivan O."/>
            <person name="Ritari J."/>
            <person name="Douillard F.P."/>
            <person name="Paul Ross R."/>
            <person name="Yang R."/>
            <person name="Briner A.E."/>
            <person name="Felis G.E."/>
            <person name="de Vos W.M."/>
            <person name="Barrangou R."/>
            <person name="Klaenhammer T.R."/>
            <person name="Caufield P.W."/>
            <person name="Cui Y."/>
            <person name="Zhang H."/>
            <person name="O'Toole P.W."/>
        </authorList>
    </citation>
    <scope>NUCLEOTIDE SEQUENCE [LARGE SCALE GENOMIC DNA]</scope>
    <source>
        <strain evidence="2 3">ATCC 53295</strain>
    </source>
</reference>
<comment type="caution">
    <text evidence="2">The sequence shown here is derived from an EMBL/GenBank/DDBJ whole genome shotgun (WGS) entry which is preliminary data.</text>
</comment>
<proteinExistence type="predicted"/>
<name>A0A0R1H127_9LACO</name>
<evidence type="ECO:0000313" key="3">
    <source>
        <dbReference type="Proteomes" id="UP000051176"/>
    </source>
</evidence>
<protein>
    <submittedName>
        <fullName evidence="2">Uncharacterized protein</fullName>
    </submittedName>
</protein>
<gene>
    <name evidence="2" type="ORF">FD07_GL000880</name>
</gene>
<sequence>MRRSFMIKKVLDIFKQEFFALNVRFWATRYAIAIGTAIAWIYFGKQAFLGGQLPIYFIFIGVQAAIFYPIANGLLVLYEWEHGRQAKGIFDNYSEMQAADFRKAQFRAVRLVNSNFRNNDHSFGETKNAIKSDAAGMKMMFKAFGHAILWAFSLFFAIVGIGRYLVTWKPENYSFNYREDGTFTGDSNTEN</sequence>
<dbReference type="EMBL" id="AZCZ01000022">
    <property type="protein sequence ID" value="KRK36407.1"/>
    <property type="molecule type" value="Genomic_DNA"/>
</dbReference>
<accession>A0A0R1H127</accession>
<feature type="transmembrane region" description="Helical" evidence="1">
    <location>
        <begin position="21"/>
        <end position="43"/>
    </location>
</feature>
<evidence type="ECO:0000256" key="1">
    <source>
        <dbReference type="SAM" id="Phobius"/>
    </source>
</evidence>
<keyword evidence="1" id="KW-0472">Membrane</keyword>
<dbReference type="Proteomes" id="UP000051176">
    <property type="component" value="Unassembled WGS sequence"/>
</dbReference>
<feature type="transmembrane region" description="Helical" evidence="1">
    <location>
        <begin position="55"/>
        <end position="78"/>
    </location>
</feature>
<organism evidence="2 3">
    <name type="scientific">Levilactobacillus parabrevis ATCC 53295</name>
    <dbReference type="NCBI Taxonomy" id="1267003"/>
    <lineage>
        <taxon>Bacteria</taxon>
        <taxon>Bacillati</taxon>
        <taxon>Bacillota</taxon>
        <taxon>Bacilli</taxon>
        <taxon>Lactobacillales</taxon>
        <taxon>Lactobacillaceae</taxon>
        <taxon>Levilactobacillus</taxon>
    </lineage>
</organism>
<keyword evidence="1" id="KW-0812">Transmembrane</keyword>